<dbReference type="AlphaFoldDB" id="A0A9J5ZJS0"/>
<organism evidence="2 3">
    <name type="scientific">Solanum commersonii</name>
    <name type="common">Commerson's wild potato</name>
    <name type="synonym">Commerson's nightshade</name>
    <dbReference type="NCBI Taxonomy" id="4109"/>
    <lineage>
        <taxon>Eukaryota</taxon>
        <taxon>Viridiplantae</taxon>
        <taxon>Streptophyta</taxon>
        <taxon>Embryophyta</taxon>
        <taxon>Tracheophyta</taxon>
        <taxon>Spermatophyta</taxon>
        <taxon>Magnoliopsida</taxon>
        <taxon>eudicotyledons</taxon>
        <taxon>Gunneridae</taxon>
        <taxon>Pentapetalae</taxon>
        <taxon>asterids</taxon>
        <taxon>lamiids</taxon>
        <taxon>Solanales</taxon>
        <taxon>Solanaceae</taxon>
        <taxon>Solanoideae</taxon>
        <taxon>Solaneae</taxon>
        <taxon>Solanum</taxon>
    </lineage>
</organism>
<dbReference type="InterPro" id="IPR039058">
    <property type="entry name" value="Yippee_fam"/>
</dbReference>
<comment type="caution">
    <text evidence="2">The sequence shown here is derived from an EMBL/GenBank/DDBJ whole genome shotgun (WGS) entry which is preliminary data.</text>
</comment>
<dbReference type="OrthoDB" id="6407410at2759"/>
<dbReference type="EMBL" id="JACXVP010000004">
    <property type="protein sequence ID" value="KAG5611566.1"/>
    <property type="molecule type" value="Genomic_DNA"/>
</dbReference>
<evidence type="ECO:0000313" key="2">
    <source>
        <dbReference type="EMBL" id="KAG5611566.1"/>
    </source>
</evidence>
<reference evidence="2 3" key="1">
    <citation type="submission" date="2020-09" db="EMBL/GenBank/DDBJ databases">
        <title>De no assembly of potato wild relative species, Solanum commersonii.</title>
        <authorList>
            <person name="Cho K."/>
        </authorList>
    </citation>
    <scope>NUCLEOTIDE SEQUENCE [LARGE SCALE GENOMIC DNA]</scope>
    <source>
        <strain evidence="2">LZ3.2</strain>
        <tissue evidence="2">Leaf</tissue>
    </source>
</reference>
<accession>A0A9J5ZJS0</accession>
<evidence type="ECO:0000313" key="3">
    <source>
        <dbReference type="Proteomes" id="UP000824120"/>
    </source>
</evidence>
<evidence type="ECO:0000259" key="1">
    <source>
        <dbReference type="PROSITE" id="PS51792"/>
    </source>
</evidence>
<gene>
    <name evidence="2" type="ORF">H5410_022847</name>
</gene>
<dbReference type="PROSITE" id="PS51792">
    <property type="entry name" value="YIPPEE"/>
    <property type="match status" value="1"/>
</dbReference>
<dbReference type="InterPro" id="IPR034751">
    <property type="entry name" value="Yippee"/>
</dbReference>
<sequence length="118" mass="13597">MTGGKPYTSELFEEVKKMKLHNDSLDRKLKERLRSSQSNITLTAATNVKDMSHLTMISSLPNSSQRKAKLSFLLMRNFVVGTNEEKHLTTGLHTIDDIYYMDCNEVLDWKYEQAVEPL</sequence>
<proteinExistence type="predicted"/>
<dbReference type="PANTHER" id="PTHR13848">
    <property type="entry name" value="PROTEIN YIPPEE-LIKE CG15309-RELATED"/>
    <property type="match status" value="1"/>
</dbReference>
<name>A0A9J5ZJS0_SOLCO</name>
<protein>
    <recommendedName>
        <fullName evidence="1">Yippee domain-containing protein</fullName>
    </recommendedName>
</protein>
<dbReference type="Proteomes" id="UP000824120">
    <property type="component" value="Chromosome 4"/>
</dbReference>
<keyword evidence="3" id="KW-1185">Reference proteome</keyword>
<feature type="domain" description="Yippee" evidence="1">
    <location>
        <begin position="37"/>
        <end position="118"/>
    </location>
</feature>